<dbReference type="CDD" id="cd06260">
    <property type="entry name" value="DUF820-like"/>
    <property type="match status" value="1"/>
</dbReference>
<dbReference type="InterPro" id="IPR008538">
    <property type="entry name" value="Uma2"/>
</dbReference>
<dbReference type="SUPFAM" id="SSF52980">
    <property type="entry name" value="Restriction endonuclease-like"/>
    <property type="match status" value="1"/>
</dbReference>
<evidence type="ECO:0000313" key="3">
    <source>
        <dbReference type="Proteomes" id="UP000588098"/>
    </source>
</evidence>
<reference evidence="2 3" key="1">
    <citation type="submission" date="2020-08" db="EMBL/GenBank/DDBJ databases">
        <title>Genomic Encyclopedia of Type Strains, Phase III (KMG-III): the genomes of soil and plant-associated and newly described type strains.</title>
        <authorList>
            <person name="Whitman W."/>
        </authorList>
    </citation>
    <scope>NUCLEOTIDE SEQUENCE [LARGE SCALE GENOMIC DNA]</scope>
    <source>
        <strain evidence="2 3">CECT 8305</strain>
    </source>
</reference>
<evidence type="ECO:0000259" key="1">
    <source>
        <dbReference type="Pfam" id="PF05685"/>
    </source>
</evidence>
<dbReference type="EMBL" id="JACHJL010000001">
    <property type="protein sequence ID" value="MBB5933027.1"/>
    <property type="molecule type" value="Genomic_DNA"/>
</dbReference>
<keyword evidence="3" id="KW-1185">Reference proteome</keyword>
<accession>A0A7W9Q574</accession>
<dbReference type="PANTHER" id="PTHR35400:SF3">
    <property type="entry name" value="SLL1072 PROTEIN"/>
    <property type="match status" value="1"/>
</dbReference>
<dbReference type="RefSeq" id="WP_184568427.1">
    <property type="nucleotide sequence ID" value="NZ_JACHJL010000001.1"/>
</dbReference>
<dbReference type="Proteomes" id="UP000588098">
    <property type="component" value="Unassembled WGS sequence"/>
</dbReference>
<dbReference type="Pfam" id="PF05685">
    <property type="entry name" value="Uma2"/>
    <property type="match status" value="1"/>
</dbReference>
<name>A0A7W9Q574_9ACTN</name>
<dbReference type="InterPro" id="IPR011335">
    <property type="entry name" value="Restrct_endonuc-II-like"/>
</dbReference>
<keyword evidence="2" id="KW-0378">Hydrolase</keyword>
<dbReference type="InterPro" id="IPR012296">
    <property type="entry name" value="Nuclease_put_TT1808"/>
</dbReference>
<organism evidence="2 3">
    <name type="scientific">Streptomyces zagrosensis</name>
    <dbReference type="NCBI Taxonomy" id="1042984"/>
    <lineage>
        <taxon>Bacteria</taxon>
        <taxon>Bacillati</taxon>
        <taxon>Actinomycetota</taxon>
        <taxon>Actinomycetes</taxon>
        <taxon>Kitasatosporales</taxon>
        <taxon>Streptomycetaceae</taxon>
        <taxon>Streptomyces</taxon>
    </lineage>
</organism>
<sequence>MTAVGDRLITEYFENLEVPEGYRAELLRGEIVMMAVPDWVHNMIVLRIQDQFSRDRWHPVTTQDIAIPGEASEPQPDLVVIEHGAFDGPGRLVPAPATTVVLEVVSKTSRLRDYVTKRSMYAAGQVPLYLIVDPYEARCVLLSEPSGAGEAADYRTERTSAFGEAVPLGALGLALDTTDFGTLPAAPLAATGLAVAPVTPVAPATPVAPGAPAVTPEP</sequence>
<dbReference type="AlphaFoldDB" id="A0A7W9Q574"/>
<keyword evidence="2" id="KW-0540">Nuclease</keyword>
<feature type="domain" description="Putative restriction endonuclease" evidence="1">
    <location>
        <begin position="11"/>
        <end position="168"/>
    </location>
</feature>
<dbReference type="Gene3D" id="3.90.1570.10">
    <property type="entry name" value="tt1808, chain A"/>
    <property type="match status" value="1"/>
</dbReference>
<gene>
    <name evidence="2" type="ORF">FHS42_000045</name>
</gene>
<dbReference type="PANTHER" id="PTHR35400">
    <property type="entry name" value="SLR1083 PROTEIN"/>
    <property type="match status" value="1"/>
</dbReference>
<evidence type="ECO:0000313" key="2">
    <source>
        <dbReference type="EMBL" id="MBB5933027.1"/>
    </source>
</evidence>
<keyword evidence="2" id="KW-0255">Endonuclease</keyword>
<proteinExistence type="predicted"/>
<dbReference type="GO" id="GO:0004519">
    <property type="term" value="F:endonuclease activity"/>
    <property type="evidence" value="ECO:0007669"/>
    <property type="project" value="UniProtKB-KW"/>
</dbReference>
<protein>
    <submittedName>
        <fullName evidence="2">Uma2 family endonuclease</fullName>
    </submittedName>
</protein>
<comment type="caution">
    <text evidence="2">The sequence shown here is derived from an EMBL/GenBank/DDBJ whole genome shotgun (WGS) entry which is preliminary data.</text>
</comment>